<dbReference type="Gene3D" id="3.10.450.50">
    <property type="match status" value="1"/>
</dbReference>
<dbReference type="RefSeq" id="WP_107960314.1">
    <property type="nucleotide sequence ID" value="NZ_CAUJPD010000002.1"/>
</dbReference>
<feature type="signal peptide" evidence="1">
    <location>
        <begin position="1"/>
        <end position="19"/>
    </location>
</feature>
<proteinExistence type="predicted"/>
<evidence type="ECO:0008006" key="4">
    <source>
        <dbReference type="Google" id="ProtNLM"/>
    </source>
</evidence>
<organism evidence="2 3">
    <name type="scientific">Neisseria cinerea</name>
    <dbReference type="NCBI Taxonomy" id="483"/>
    <lineage>
        <taxon>Bacteria</taxon>
        <taxon>Pseudomonadati</taxon>
        <taxon>Pseudomonadota</taxon>
        <taxon>Betaproteobacteria</taxon>
        <taxon>Neisseriales</taxon>
        <taxon>Neisseriaceae</taxon>
        <taxon>Neisseria</taxon>
    </lineage>
</organism>
<accession>A0A7T3BMY6</accession>
<dbReference type="GeneID" id="84021283"/>
<feature type="chain" id="PRO_5032467513" description="Periplasmic protein" evidence="1">
    <location>
        <begin position="20"/>
        <end position="158"/>
    </location>
</feature>
<dbReference type="AlphaFoldDB" id="A0A7T3BMY6"/>
<dbReference type="EMBL" id="CP065726">
    <property type="protein sequence ID" value="QPT38685.1"/>
    <property type="molecule type" value="Genomic_DNA"/>
</dbReference>
<reference evidence="2 3" key="1">
    <citation type="submission" date="2020-12" db="EMBL/GenBank/DDBJ databases">
        <title>FDA dAtabase for Regulatory Grade micrObial Sequences (FDA-ARGOS): Supporting development and validation of Infectious Disease Dx tests.</title>
        <authorList>
            <person name="Sproer C."/>
            <person name="Gronow S."/>
            <person name="Severitt S."/>
            <person name="Schroder I."/>
            <person name="Tallon L."/>
            <person name="Sadzewicz L."/>
            <person name="Zhao X."/>
            <person name="Boylan J."/>
            <person name="Ott S."/>
            <person name="Bowen H."/>
            <person name="Vavikolanu K."/>
            <person name="Mehta A."/>
            <person name="Aluvathingal J."/>
            <person name="Nadendla S."/>
            <person name="Lowell S."/>
            <person name="Myers T."/>
            <person name="Yan Y."/>
            <person name="Sichtig H."/>
        </authorList>
    </citation>
    <scope>NUCLEOTIDE SEQUENCE [LARGE SCALE GENOMIC DNA]</scope>
    <source>
        <strain evidence="2 3">FDAARGOS_871</strain>
    </source>
</reference>
<keyword evidence="3" id="KW-1185">Reference proteome</keyword>
<evidence type="ECO:0000313" key="2">
    <source>
        <dbReference type="EMBL" id="QPT38685.1"/>
    </source>
</evidence>
<evidence type="ECO:0000313" key="3">
    <source>
        <dbReference type="Proteomes" id="UP000594865"/>
    </source>
</evidence>
<evidence type="ECO:0000256" key="1">
    <source>
        <dbReference type="SAM" id="SignalP"/>
    </source>
</evidence>
<dbReference type="Proteomes" id="UP000594865">
    <property type="component" value="Chromosome"/>
</dbReference>
<gene>
    <name evidence="2" type="ORF">I6G28_03895</name>
</gene>
<sequence length="158" mass="17494">MKKIGLLVAALLVPSMLFADGGDSAKINLVKKLYKTDAQGYAVGATYSEYAAPEFKKTIRQASRIIDRINERTGELACDYFEHYDMGLGNGDTEIRKLKIVPSSGNIVQVSFSDGSRMNNLKYDISCAGGRCLINDIVNNGESVRKQYQRIVSKKRCD</sequence>
<keyword evidence="1" id="KW-0732">Signal</keyword>
<protein>
    <recommendedName>
        <fullName evidence="4">Periplasmic protein</fullName>
    </recommendedName>
</protein>
<name>A0A7T3BMY6_NEICI</name>